<keyword evidence="2" id="KW-1185">Reference proteome</keyword>
<dbReference type="AlphaFoldDB" id="A0A8X8IGA0"/>
<evidence type="ECO:0000313" key="2">
    <source>
        <dbReference type="Proteomes" id="UP000198711"/>
    </source>
</evidence>
<protein>
    <submittedName>
        <fullName evidence="1">Uncharacterized protein</fullName>
    </submittedName>
</protein>
<name>A0A8X8IGA0_9BACT</name>
<reference evidence="1 2" key="1">
    <citation type="submission" date="2016-10" db="EMBL/GenBank/DDBJ databases">
        <authorList>
            <person name="Varghese N."/>
            <person name="Submissions S."/>
        </authorList>
    </citation>
    <scope>NUCLEOTIDE SEQUENCE [LARGE SCALE GENOMIC DNA]</scope>
    <source>
        <strain evidence="1 2">DSM 25353</strain>
    </source>
</reference>
<comment type="caution">
    <text evidence="1">The sequence shown here is derived from an EMBL/GenBank/DDBJ whole genome shotgun (WGS) entry which is preliminary data.</text>
</comment>
<dbReference type="Proteomes" id="UP000198711">
    <property type="component" value="Unassembled WGS sequence"/>
</dbReference>
<organism evidence="1 2">
    <name type="scientific">Hydrobacter penzbergensis</name>
    <dbReference type="NCBI Taxonomy" id="1235997"/>
    <lineage>
        <taxon>Bacteria</taxon>
        <taxon>Pseudomonadati</taxon>
        <taxon>Bacteroidota</taxon>
        <taxon>Chitinophagia</taxon>
        <taxon>Chitinophagales</taxon>
        <taxon>Chitinophagaceae</taxon>
        <taxon>Hydrobacter</taxon>
    </lineage>
</organism>
<accession>A0A8X8IGA0</accession>
<proteinExistence type="predicted"/>
<dbReference type="RefSeq" id="WP_092723802.1">
    <property type="nucleotide sequence ID" value="NZ_FNNO01000007.1"/>
</dbReference>
<evidence type="ECO:0000313" key="1">
    <source>
        <dbReference type="EMBL" id="SDW96384.1"/>
    </source>
</evidence>
<gene>
    <name evidence="1" type="ORF">SAMN05444410_107168</name>
</gene>
<sequence>MRREIILATVMITAITAVSAFIAKGQANASDLINDLYIHQFDLTVTGKKASHVNTILLGVKDFLRKFGTPVKVSVEYSEMDEDSMTHYTYKGMEAWYMKDELQAMSITSPGYCFQLMNGGSIKVGNNIGSVAKMFPRSWANKQFAGQVFVSLIGKTGLVDMNFLFEYDVKTNLITGIFVQQ</sequence>
<dbReference type="EMBL" id="FNNO01000007">
    <property type="protein sequence ID" value="SDW96384.1"/>
    <property type="molecule type" value="Genomic_DNA"/>
</dbReference>